<dbReference type="Pfam" id="PF09835">
    <property type="entry name" value="DUF2062"/>
    <property type="match status" value="1"/>
</dbReference>
<evidence type="ECO:0000259" key="2">
    <source>
        <dbReference type="Pfam" id="PF09835"/>
    </source>
</evidence>
<proteinExistence type="predicted"/>
<keyword evidence="1" id="KW-0472">Membrane</keyword>
<protein>
    <recommendedName>
        <fullName evidence="2">DUF2062 domain-containing protein</fullName>
    </recommendedName>
</protein>
<evidence type="ECO:0000313" key="3">
    <source>
        <dbReference type="EMBL" id="SKA71053.1"/>
    </source>
</evidence>
<dbReference type="PANTHER" id="PTHR40547:SF1">
    <property type="entry name" value="SLL0298 PROTEIN"/>
    <property type="match status" value="1"/>
</dbReference>
<dbReference type="PANTHER" id="PTHR40547">
    <property type="entry name" value="SLL0298 PROTEIN"/>
    <property type="match status" value="1"/>
</dbReference>
<organism evidence="3 4">
    <name type="scientific">Desulfobaculum bizertense DSM 18034</name>
    <dbReference type="NCBI Taxonomy" id="1121442"/>
    <lineage>
        <taxon>Bacteria</taxon>
        <taxon>Pseudomonadati</taxon>
        <taxon>Thermodesulfobacteriota</taxon>
        <taxon>Desulfovibrionia</taxon>
        <taxon>Desulfovibrionales</taxon>
        <taxon>Desulfovibrionaceae</taxon>
        <taxon>Desulfobaculum</taxon>
    </lineage>
</organism>
<dbReference type="InterPro" id="IPR018639">
    <property type="entry name" value="DUF2062"/>
</dbReference>
<sequence>MKKDRFSQWGRFQRWSRYHFLRIMRLAATPHSIAMGCALGIFVGFMPIVPFQTVVVLALAFLFKGNKIAAMAGTWISNPVDLPFFYYGLYLVGKALLPFDGPAFDPSNLEMTHLIEAGWELFAMMVTGGIVLGIPAAILTYFVTKKLVVVYRKRRALRMLKRRSTYAR</sequence>
<gene>
    <name evidence="3" type="ORF">SAMN02745702_01400</name>
</gene>
<dbReference type="Proteomes" id="UP000189733">
    <property type="component" value="Unassembled WGS sequence"/>
</dbReference>
<keyword evidence="1" id="KW-1133">Transmembrane helix</keyword>
<feature type="domain" description="DUF2062" evidence="2">
    <location>
        <begin position="14"/>
        <end position="155"/>
    </location>
</feature>
<name>A0A1T4W1D6_9BACT</name>
<dbReference type="AlphaFoldDB" id="A0A1T4W1D6"/>
<reference evidence="3 4" key="1">
    <citation type="submission" date="2017-02" db="EMBL/GenBank/DDBJ databases">
        <authorList>
            <person name="Peterson S.W."/>
        </authorList>
    </citation>
    <scope>NUCLEOTIDE SEQUENCE [LARGE SCALE GENOMIC DNA]</scope>
    <source>
        <strain evidence="3 4">DSM 18034</strain>
    </source>
</reference>
<dbReference type="RefSeq" id="WP_078684693.1">
    <property type="nucleotide sequence ID" value="NZ_FUYA01000004.1"/>
</dbReference>
<feature type="transmembrane region" description="Helical" evidence="1">
    <location>
        <begin position="121"/>
        <end position="144"/>
    </location>
</feature>
<keyword evidence="4" id="KW-1185">Reference proteome</keyword>
<feature type="transmembrane region" description="Helical" evidence="1">
    <location>
        <begin position="20"/>
        <end position="42"/>
    </location>
</feature>
<feature type="transmembrane region" description="Helical" evidence="1">
    <location>
        <begin position="48"/>
        <end position="63"/>
    </location>
</feature>
<feature type="transmembrane region" description="Helical" evidence="1">
    <location>
        <begin position="84"/>
        <end position="101"/>
    </location>
</feature>
<accession>A0A1T4W1D6</accession>
<keyword evidence="1" id="KW-0812">Transmembrane</keyword>
<evidence type="ECO:0000313" key="4">
    <source>
        <dbReference type="Proteomes" id="UP000189733"/>
    </source>
</evidence>
<evidence type="ECO:0000256" key="1">
    <source>
        <dbReference type="SAM" id="Phobius"/>
    </source>
</evidence>
<dbReference type="EMBL" id="FUYA01000004">
    <property type="protein sequence ID" value="SKA71053.1"/>
    <property type="molecule type" value="Genomic_DNA"/>
</dbReference>
<dbReference type="OrthoDB" id="9794343at2"/>
<dbReference type="STRING" id="1121442.SAMN02745702_01400"/>